<proteinExistence type="predicted"/>
<dbReference type="Proteomes" id="UP001218218">
    <property type="component" value="Unassembled WGS sequence"/>
</dbReference>
<name>A0AAD7A8H7_9AGAR</name>
<comment type="caution">
    <text evidence="1">The sequence shown here is derived from an EMBL/GenBank/DDBJ whole genome shotgun (WGS) entry which is preliminary data.</text>
</comment>
<sequence>MTAADCTTCLRSLPSTTEVEMDIPWDQPTQLIALLREDSTFLPALHGLNIWVYGPAADMSLSLLMDMVEWRSRGGQEGIAKLLYFRYRYVLITYIRLVQKIEWLHYTISPERPEGRNLSSSVYYRGNFWNITGTERSGEDAFAPEDLGDSRVEF</sequence>
<organism evidence="1 2">
    <name type="scientific">Mycena albidolilacea</name>
    <dbReference type="NCBI Taxonomy" id="1033008"/>
    <lineage>
        <taxon>Eukaryota</taxon>
        <taxon>Fungi</taxon>
        <taxon>Dikarya</taxon>
        <taxon>Basidiomycota</taxon>
        <taxon>Agaricomycotina</taxon>
        <taxon>Agaricomycetes</taxon>
        <taxon>Agaricomycetidae</taxon>
        <taxon>Agaricales</taxon>
        <taxon>Marasmiineae</taxon>
        <taxon>Mycenaceae</taxon>
        <taxon>Mycena</taxon>
    </lineage>
</organism>
<reference evidence="1" key="1">
    <citation type="submission" date="2023-03" db="EMBL/GenBank/DDBJ databases">
        <title>Massive genome expansion in bonnet fungi (Mycena s.s.) driven by repeated elements and novel gene families across ecological guilds.</title>
        <authorList>
            <consortium name="Lawrence Berkeley National Laboratory"/>
            <person name="Harder C.B."/>
            <person name="Miyauchi S."/>
            <person name="Viragh M."/>
            <person name="Kuo A."/>
            <person name="Thoen E."/>
            <person name="Andreopoulos B."/>
            <person name="Lu D."/>
            <person name="Skrede I."/>
            <person name="Drula E."/>
            <person name="Henrissat B."/>
            <person name="Morin E."/>
            <person name="Kohler A."/>
            <person name="Barry K."/>
            <person name="LaButti K."/>
            <person name="Morin E."/>
            <person name="Salamov A."/>
            <person name="Lipzen A."/>
            <person name="Mereny Z."/>
            <person name="Hegedus B."/>
            <person name="Baldrian P."/>
            <person name="Stursova M."/>
            <person name="Weitz H."/>
            <person name="Taylor A."/>
            <person name="Grigoriev I.V."/>
            <person name="Nagy L.G."/>
            <person name="Martin F."/>
            <person name="Kauserud H."/>
        </authorList>
    </citation>
    <scope>NUCLEOTIDE SEQUENCE</scope>
    <source>
        <strain evidence="1">CBHHK002</strain>
    </source>
</reference>
<keyword evidence="2" id="KW-1185">Reference proteome</keyword>
<dbReference type="EMBL" id="JARIHO010000012">
    <property type="protein sequence ID" value="KAJ7352023.1"/>
    <property type="molecule type" value="Genomic_DNA"/>
</dbReference>
<evidence type="ECO:0000313" key="2">
    <source>
        <dbReference type="Proteomes" id="UP001218218"/>
    </source>
</evidence>
<evidence type="ECO:0000313" key="1">
    <source>
        <dbReference type="EMBL" id="KAJ7352023.1"/>
    </source>
</evidence>
<protein>
    <submittedName>
        <fullName evidence="1">Uncharacterized protein</fullName>
    </submittedName>
</protein>
<dbReference type="AlphaFoldDB" id="A0AAD7A8H7"/>
<gene>
    <name evidence="1" type="ORF">DFH08DRAFT_805315</name>
</gene>
<accession>A0AAD7A8H7</accession>